<organism evidence="1 2">
    <name type="scientific">Paraburkholderia rhynchosiae</name>
    <dbReference type="NCBI Taxonomy" id="487049"/>
    <lineage>
        <taxon>Bacteria</taxon>
        <taxon>Pseudomonadati</taxon>
        <taxon>Pseudomonadota</taxon>
        <taxon>Betaproteobacteria</taxon>
        <taxon>Burkholderiales</taxon>
        <taxon>Burkholderiaceae</taxon>
        <taxon>Paraburkholderia</taxon>
    </lineage>
</organism>
<sequence>MMDLVRDVLDKQLVDRHGAKMGRVDGIVAELRPGRPPEVIAIETGSVTMARRIGERAARWVARLAARIGGARYAEPYRIPWSRVRSIKIDIQVDVDVLDTPLGRWQRWLSDHIVGRIPGSRS</sequence>
<gene>
    <name evidence="1" type="ORF">LMG27174_03480</name>
</gene>
<name>A0A6J5B9T7_9BURK</name>
<dbReference type="RefSeq" id="WP_244201262.1">
    <property type="nucleotide sequence ID" value="NZ_CADIJZ010000012.1"/>
</dbReference>
<proteinExistence type="predicted"/>
<evidence type="ECO:0000313" key="1">
    <source>
        <dbReference type="EMBL" id="CAB3697322.1"/>
    </source>
</evidence>
<dbReference type="Proteomes" id="UP000494205">
    <property type="component" value="Unassembled WGS sequence"/>
</dbReference>
<dbReference type="AlphaFoldDB" id="A0A6J5B9T7"/>
<dbReference type="EMBL" id="CADIJZ010000012">
    <property type="protein sequence ID" value="CAB3697322.1"/>
    <property type="molecule type" value="Genomic_DNA"/>
</dbReference>
<evidence type="ECO:0008006" key="3">
    <source>
        <dbReference type="Google" id="ProtNLM"/>
    </source>
</evidence>
<reference evidence="1 2" key="1">
    <citation type="submission" date="2020-04" db="EMBL/GenBank/DDBJ databases">
        <authorList>
            <person name="De Canck E."/>
        </authorList>
    </citation>
    <scope>NUCLEOTIDE SEQUENCE [LARGE SCALE GENOMIC DNA]</scope>
    <source>
        <strain evidence="1 2">LMG 27174</strain>
    </source>
</reference>
<evidence type="ECO:0000313" key="2">
    <source>
        <dbReference type="Proteomes" id="UP000494205"/>
    </source>
</evidence>
<accession>A0A6J5B9T7</accession>
<protein>
    <recommendedName>
        <fullName evidence="3">PRC-barrel domain-containing protein</fullName>
    </recommendedName>
</protein>